<dbReference type="Pfam" id="PF00400">
    <property type="entry name" value="WD40"/>
    <property type="match status" value="11"/>
</dbReference>
<comment type="caution">
    <text evidence="10">The sequence shown here is derived from an EMBL/GenBank/DDBJ whole genome shotgun (WGS) entry which is preliminary data.</text>
</comment>
<dbReference type="Gene3D" id="2.130.10.10">
    <property type="entry name" value="YVTN repeat-like/Quinoprotein amine dehydrogenase"/>
    <property type="match status" value="3"/>
</dbReference>
<dbReference type="UniPathway" id="UPA00143"/>
<evidence type="ECO:0000256" key="8">
    <source>
        <dbReference type="SAM" id="MobiDB-lite"/>
    </source>
</evidence>
<dbReference type="GO" id="GO:0000974">
    <property type="term" value="C:Prp19 complex"/>
    <property type="evidence" value="ECO:0007669"/>
    <property type="project" value="TreeGrafter"/>
</dbReference>
<keyword evidence="4" id="KW-0687">Ribonucleoprotein</keyword>
<name>A0A4T0FPG9_9BASI</name>
<keyword evidence="3 7" id="KW-0677">Repeat</keyword>
<evidence type="ECO:0000256" key="3">
    <source>
        <dbReference type="ARBA" id="ARBA00022737"/>
    </source>
</evidence>
<feature type="region of interest" description="Disordered" evidence="8">
    <location>
        <begin position="1"/>
        <end position="32"/>
    </location>
</feature>
<comment type="function">
    <text evidence="7">Involved in pre-mRNA splicing and required for cell cycle progression at G2/M.</text>
</comment>
<dbReference type="PROSITE" id="PS00678">
    <property type="entry name" value="WD_REPEATS_1"/>
    <property type="match status" value="3"/>
</dbReference>
<dbReference type="InterPro" id="IPR015943">
    <property type="entry name" value="WD40/YVTN_repeat-like_dom_sf"/>
</dbReference>
<dbReference type="EMBL" id="SPNW01000020">
    <property type="protein sequence ID" value="TIA90298.1"/>
    <property type="molecule type" value="Genomic_DNA"/>
</dbReference>
<evidence type="ECO:0000256" key="1">
    <source>
        <dbReference type="ARBA" id="ARBA00005649"/>
    </source>
</evidence>
<gene>
    <name evidence="10" type="ORF">E3P99_01643</name>
</gene>
<dbReference type="GO" id="GO:0016567">
    <property type="term" value="P:protein ubiquitination"/>
    <property type="evidence" value="ECO:0007669"/>
    <property type="project" value="UniProtKB-UniPathway"/>
</dbReference>
<dbReference type="InterPro" id="IPR045241">
    <property type="entry name" value="Prp46/PLRG1-like"/>
</dbReference>
<dbReference type="GO" id="GO:0071011">
    <property type="term" value="C:precatalytic spliceosome"/>
    <property type="evidence" value="ECO:0007669"/>
    <property type="project" value="TreeGrafter"/>
</dbReference>
<feature type="repeat" description="WD" evidence="6">
    <location>
        <begin position="750"/>
        <end position="791"/>
    </location>
</feature>
<keyword evidence="11" id="KW-1185">Reference proteome</keyword>
<keyword evidence="7" id="KW-0747">Spliceosome</keyword>
<keyword evidence="7" id="KW-0508">mRNA splicing</keyword>
<comment type="similarity">
    <text evidence="5 7">Belongs to the WD repeat PRL1/PRL2 family.</text>
</comment>
<keyword evidence="7" id="KW-0507">mRNA processing</keyword>
<reference evidence="10 11" key="1">
    <citation type="submission" date="2019-03" db="EMBL/GenBank/DDBJ databases">
        <title>Sequencing 23 genomes of Wallemia ichthyophaga.</title>
        <authorList>
            <person name="Gostincar C."/>
        </authorList>
    </citation>
    <scope>NUCLEOTIDE SEQUENCE [LARGE SCALE GENOMIC DNA]</scope>
    <source>
        <strain evidence="10 11">EXF-5753</strain>
    </source>
</reference>
<evidence type="ECO:0000259" key="9">
    <source>
        <dbReference type="Pfam" id="PF04158"/>
    </source>
</evidence>
<evidence type="ECO:0000256" key="5">
    <source>
        <dbReference type="ARBA" id="ARBA00025726"/>
    </source>
</evidence>
<feature type="region of interest" description="Disordered" evidence="8">
    <location>
        <begin position="566"/>
        <end position="591"/>
    </location>
</feature>
<feature type="repeat" description="WD" evidence="6">
    <location>
        <begin position="208"/>
        <end position="243"/>
    </location>
</feature>
<feature type="region of interest" description="Disordered" evidence="8">
    <location>
        <begin position="428"/>
        <end position="452"/>
    </location>
</feature>
<accession>A0A4T0FPG9</accession>
<dbReference type="SMART" id="SM00320">
    <property type="entry name" value="WD40"/>
    <property type="match status" value="13"/>
</dbReference>
<dbReference type="GO" id="GO:0071013">
    <property type="term" value="C:catalytic step 2 spliceosome"/>
    <property type="evidence" value="ECO:0007669"/>
    <property type="project" value="TreeGrafter"/>
</dbReference>
<dbReference type="CDD" id="cd00200">
    <property type="entry name" value="WD40"/>
    <property type="match status" value="1"/>
</dbReference>
<evidence type="ECO:0000256" key="2">
    <source>
        <dbReference type="ARBA" id="ARBA00022574"/>
    </source>
</evidence>
<evidence type="ECO:0000313" key="10">
    <source>
        <dbReference type="EMBL" id="TIA90298.1"/>
    </source>
</evidence>
<dbReference type="PROSITE" id="PS50082">
    <property type="entry name" value="WD_REPEATS_2"/>
    <property type="match status" value="9"/>
</dbReference>
<keyword evidence="7" id="KW-0539">Nucleus</keyword>
<feature type="repeat" description="WD" evidence="6">
    <location>
        <begin position="708"/>
        <end position="749"/>
    </location>
</feature>
<dbReference type="PRINTS" id="PR00320">
    <property type="entry name" value="GPROTEINBRPT"/>
</dbReference>
<feature type="region of interest" description="Disordered" evidence="8">
    <location>
        <begin position="508"/>
        <end position="553"/>
    </location>
</feature>
<comment type="similarity">
    <text evidence="1">Belongs to the WD repeat DCAF13/WDSOF1 family.</text>
</comment>
<dbReference type="SUPFAM" id="SSF50978">
    <property type="entry name" value="WD40 repeat-like"/>
    <property type="match status" value="2"/>
</dbReference>
<feature type="repeat" description="WD" evidence="6">
    <location>
        <begin position="835"/>
        <end position="875"/>
    </location>
</feature>
<dbReference type="InterPro" id="IPR036322">
    <property type="entry name" value="WD40_repeat_dom_sf"/>
</dbReference>
<organism evidence="10 11">
    <name type="scientific">Wallemia hederae</name>
    <dbReference type="NCBI Taxonomy" id="1540922"/>
    <lineage>
        <taxon>Eukaryota</taxon>
        <taxon>Fungi</taxon>
        <taxon>Dikarya</taxon>
        <taxon>Basidiomycota</taxon>
        <taxon>Wallemiomycotina</taxon>
        <taxon>Wallemiomycetes</taxon>
        <taxon>Wallemiales</taxon>
        <taxon>Wallemiaceae</taxon>
        <taxon>Wallemia</taxon>
    </lineage>
</organism>
<feature type="compositionally biased region" description="Polar residues" evidence="8">
    <location>
        <begin position="580"/>
        <end position="591"/>
    </location>
</feature>
<dbReference type="InterPro" id="IPR001680">
    <property type="entry name" value="WD40_rpt"/>
</dbReference>
<protein>
    <recommendedName>
        <fullName evidence="7">Pre-mRNA-splicing factor PRP46</fullName>
    </recommendedName>
    <alternativeName>
        <fullName evidence="7">Pre-mRNA-processing protein 46</fullName>
    </alternativeName>
</protein>
<dbReference type="InterPro" id="IPR020472">
    <property type="entry name" value="WD40_PAC1"/>
</dbReference>
<proteinExistence type="inferred from homology"/>
<feature type="domain" description="Sof1-like protein" evidence="9">
    <location>
        <begin position="372"/>
        <end position="458"/>
    </location>
</feature>
<dbReference type="InterPro" id="IPR007287">
    <property type="entry name" value="Sof1"/>
</dbReference>
<feature type="repeat" description="WD" evidence="6">
    <location>
        <begin position="624"/>
        <end position="665"/>
    </location>
</feature>
<sequence length="919" mass="100938">MKIKAITRTHSDAHPSDQKPPSRNPDPSLHKFGKQREYTRAVVASKMDRMFAKPFIGSIECGDGVYGMARDSGRLGVVATSGAMGEVAVHDIPTQQTLLNLPDAHDGIVSSLTFSHTSKSRRGDSRLLSAGVDKTVKMWDANYSTDAGDKAGHIDPDSVNGGQKALRVWTANAGVNSITHNRLHPTFATASNAIQLWEEARTEPIETYQWGHDNISAVKFSPTEHTIMAAAGSDRSVSMWDTRVNGGSIGRIMTPFKMNDLSFNPILPTLLLTAGEDHNLYTWDIRNLGNGALQVYKDHVAAVTTCDWSPTGQQIVSGGWDRTVRIWDKNHGRSNDCYHTKRMQRLMNVQYTLDSKYVLAGSDDGNLRIWKSRASDKIGQIDSRERDKMNYRDSLRNKWGGVGEVRKVERRRNLPKAIRNASQLKRTMVDASKAKEENVRSHTKAGQSKPKSEKKRAVVNWVFFEFKNLKRGRELFYKDLEFGTETGIDEAGNKAKLQSKLADEYKGAQNLPPSLAAQEGPRGKKTRKAEAGDVSQQTQKAIEGSTSKNAQSDSLILHKSFPKNVHESASTSSAGGGATQSIVNSYDGSGSGSGTRLSQQLIKLKNQTQAKPDYHPQWKLMRVISGHLGWVRCVAVEPDNKWFATGAGDRVIKIWDMASGELKLSLTGHISTVRGLAVSNRHPYLFSCGEDKLVKCWDLEANKVIRHYHGHLSGVYSMAVHPTLDLLVTTGRDSVARVWDMRTKAPVHVLAGHKGTVGCVATQESDPQIITGSMDSTVKLWDLAAGKTMTTLTHHKKSVRSLAVHPTEYSFASGSAGGNNIKKWKCPEGQFVHNFSGHDAIINSLAVNADGVLFSGADNGSMSFWDYKTGLPFQTMADIPQPGSLDAEAGIFCSTFDQTGSRLITGCADKTIKMYKEVS</sequence>
<evidence type="ECO:0000256" key="6">
    <source>
        <dbReference type="PROSITE-ProRule" id="PRU00221"/>
    </source>
</evidence>
<evidence type="ECO:0000313" key="11">
    <source>
        <dbReference type="Proteomes" id="UP000310189"/>
    </source>
</evidence>
<evidence type="ECO:0000256" key="4">
    <source>
        <dbReference type="ARBA" id="ARBA00023274"/>
    </source>
</evidence>
<dbReference type="AlphaFoldDB" id="A0A4T0FPG9"/>
<dbReference type="Proteomes" id="UP000310189">
    <property type="component" value="Unassembled WGS sequence"/>
</dbReference>
<dbReference type="PANTHER" id="PTHR19923">
    <property type="entry name" value="WD40 REPEAT PROTEINPRL1/PRL2-RELATED"/>
    <property type="match status" value="1"/>
</dbReference>
<feature type="repeat" description="WD" evidence="6">
    <location>
        <begin position="102"/>
        <end position="140"/>
    </location>
</feature>
<dbReference type="PROSITE" id="PS50294">
    <property type="entry name" value="WD_REPEATS_REGION"/>
    <property type="match status" value="6"/>
</dbReference>
<dbReference type="InterPro" id="IPR019775">
    <property type="entry name" value="WD40_repeat_CS"/>
</dbReference>
<keyword evidence="2 6" id="KW-0853">WD repeat</keyword>
<feature type="compositionally biased region" description="Polar residues" evidence="8">
    <location>
        <begin position="534"/>
        <end position="553"/>
    </location>
</feature>
<feature type="repeat" description="WD" evidence="6">
    <location>
        <begin position="666"/>
        <end position="707"/>
    </location>
</feature>
<comment type="subcellular location">
    <subcellularLocation>
        <location evidence="7">Nucleus</location>
    </subcellularLocation>
</comment>
<dbReference type="OrthoDB" id="10256122at2759"/>
<dbReference type="PANTHER" id="PTHR19923:SF0">
    <property type="entry name" value="PLEIOTROPIC REGULATOR 1"/>
    <property type="match status" value="1"/>
</dbReference>
<evidence type="ECO:0000256" key="7">
    <source>
        <dbReference type="RuleBase" id="RU369036"/>
    </source>
</evidence>
<feature type="repeat" description="WD" evidence="6">
    <location>
        <begin position="296"/>
        <end position="328"/>
    </location>
</feature>
<feature type="repeat" description="WD" evidence="6">
    <location>
        <begin position="339"/>
        <end position="380"/>
    </location>
</feature>
<comment type="subunit">
    <text evidence="7">Associated with the spliceosome.</text>
</comment>
<dbReference type="Pfam" id="PF04158">
    <property type="entry name" value="Sof1"/>
    <property type="match status" value="1"/>
</dbReference>
<dbReference type="FunFam" id="2.130.10.10:FF:000012">
    <property type="entry name" value="Putative pleiotropic regulator 1"/>
    <property type="match status" value="1"/>
</dbReference>
<dbReference type="GO" id="GO:0000398">
    <property type="term" value="P:mRNA splicing, via spliceosome"/>
    <property type="evidence" value="ECO:0007669"/>
    <property type="project" value="UniProtKB-UniRule"/>
</dbReference>